<dbReference type="STRING" id="393762.SAMN05660472_01861"/>
<dbReference type="OrthoDB" id="143422at2"/>
<dbReference type="InterPro" id="IPR042070">
    <property type="entry name" value="PucR_C-HTH_sf"/>
</dbReference>
<dbReference type="RefSeq" id="WP_090553421.1">
    <property type="nucleotide sequence ID" value="NZ_FNFP01000003.1"/>
</dbReference>
<dbReference type="PANTHER" id="PTHR33744">
    <property type="entry name" value="CARBOHYDRATE DIACID REGULATOR"/>
    <property type="match status" value="1"/>
</dbReference>
<dbReference type="Pfam" id="PF07905">
    <property type="entry name" value="PucR"/>
    <property type="match status" value="1"/>
</dbReference>
<evidence type="ECO:0000259" key="1">
    <source>
        <dbReference type="Pfam" id="PF07905"/>
    </source>
</evidence>
<dbReference type="Proteomes" id="UP000198718">
    <property type="component" value="Unassembled WGS sequence"/>
</dbReference>
<name>A0A1G9E7E0_9FIRM</name>
<dbReference type="InterPro" id="IPR012914">
    <property type="entry name" value="PucR_dom"/>
</dbReference>
<dbReference type="AlphaFoldDB" id="A0A1G9E7E0"/>
<keyword evidence="4" id="KW-1185">Reference proteome</keyword>
<protein>
    <submittedName>
        <fullName evidence="3">PucR C-terminal helix-turn-helix domain-containing protein</fullName>
    </submittedName>
</protein>
<dbReference type="EMBL" id="FNFP01000003">
    <property type="protein sequence ID" value="SDK71998.1"/>
    <property type="molecule type" value="Genomic_DNA"/>
</dbReference>
<accession>A0A1G9E7E0</accession>
<evidence type="ECO:0000313" key="4">
    <source>
        <dbReference type="Proteomes" id="UP000198718"/>
    </source>
</evidence>
<gene>
    <name evidence="3" type="ORF">SAMN05660472_01861</name>
</gene>
<dbReference type="Gene3D" id="1.10.10.2840">
    <property type="entry name" value="PucR C-terminal helix-turn-helix domain"/>
    <property type="match status" value="1"/>
</dbReference>
<dbReference type="InterPro" id="IPR025736">
    <property type="entry name" value="PucR_C-HTH_dom"/>
</dbReference>
<dbReference type="PANTHER" id="PTHR33744:SF1">
    <property type="entry name" value="DNA-BINDING TRANSCRIPTIONAL ACTIVATOR ADER"/>
    <property type="match status" value="1"/>
</dbReference>
<dbReference type="Pfam" id="PF13556">
    <property type="entry name" value="HTH_30"/>
    <property type="match status" value="1"/>
</dbReference>
<feature type="domain" description="Purine catabolism PurC-like" evidence="1">
    <location>
        <begin position="7"/>
        <end position="130"/>
    </location>
</feature>
<feature type="domain" description="PucR C-terminal helix-turn-helix" evidence="2">
    <location>
        <begin position="316"/>
        <end position="373"/>
    </location>
</feature>
<proteinExistence type="predicted"/>
<evidence type="ECO:0000313" key="3">
    <source>
        <dbReference type="EMBL" id="SDK71998.1"/>
    </source>
</evidence>
<organism evidence="3 4">
    <name type="scientific">Natronincola ferrireducens</name>
    <dbReference type="NCBI Taxonomy" id="393762"/>
    <lineage>
        <taxon>Bacteria</taxon>
        <taxon>Bacillati</taxon>
        <taxon>Bacillota</taxon>
        <taxon>Clostridia</taxon>
        <taxon>Peptostreptococcales</taxon>
        <taxon>Natronincolaceae</taxon>
        <taxon>Natronincola</taxon>
    </lineage>
</organism>
<evidence type="ECO:0000259" key="2">
    <source>
        <dbReference type="Pfam" id="PF13556"/>
    </source>
</evidence>
<sequence length="378" mass="43905">MNITVKDILQLDVLKNAKLVAGEKGLNREILRVNFTDCPLDPYDPGYTLVSKGDLYIHSFYTAQNNEDLVFDIIQFYIQTESSCCIGLKSYVNEIPEKVLHLANKNNYPIIMIDADVPYGQLIKDISELILTEQLDANSENKINQLLYDKLNNEERNNIIQYLAPDLPLKYLCIYISYPELSSLRFKFLKNDLSSQFKLHFLRYHKGGFLILNLITHLDFPRTINSLTHLLSYYGKTFYIGVSNKCEESSDFVRSLNEAYSAHKIAQLTENRVTYYNDLSIYSLLLPLRNHEILNEFCKKILGPLKEYESRYSTNLLETIRIYLENNGDYKKTAYFLDTHENTIRFRIGKAKSILGLEDNPYAFIEYVSIALKAQRLL</sequence>
<dbReference type="InterPro" id="IPR051448">
    <property type="entry name" value="CdaR-like_regulators"/>
</dbReference>
<reference evidence="3 4" key="1">
    <citation type="submission" date="2016-10" db="EMBL/GenBank/DDBJ databases">
        <authorList>
            <person name="de Groot N.N."/>
        </authorList>
    </citation>
    <scope>NUCLEOTIDE SEQUENCE [LARGE SCALE GENOMIC DNA]</scope>
    <source>
        <strain evidence="3 4">DSM 18346</strain>
    </source>
</reference>